<name>A0A6J8D074_MYTCO</name>
<protein>
    <submittedName>
        <fullName evidence="1">Uncharacterized protein</fullName>
    </submittedName>
</protein>
<accession>A0A6J8D074</accession>
<organism evidence="1 2">
    <name type="scientific">Mytilus coruscus</name>
    <name type="common">Sea mussel</name>
    <dbReference type="NCBI Taxonomy" id="42192"/>
    <lineage>
        <taxon>Eukaryota</taxon>
        <taxon>Metazoa</taxon>
        <taxon>Spiralia</taxon>
        <taxon>Lophotrochozoa</taxon>
        <taxon>Mollusca</taxon>
        <taxon>Bivalvia</taxon>
        <taxon>Autobranchia</taxon>
        <taxon>Pteriomorphia</taxon>
        <taxon>Mytilida</taxon>
        <taxon>Mytiloidea</taxon>
        <taxon>Mytilidae</taxon>
        <taxon>Mytilinae</taxon>
        <taxon>Mytilus</taxon>
    </lineage>
</organism>
<dbReference type="AlphaFoldDB" id="A0A6J8D074"/>
<proteinExistence type="predicted"/>
<evidence type="ECO:0000313" key="2">
    <source>
        <dbReference type="Proteomes" id="UP000507470"/>
    </source>
</evidence>
<sequence length="192" mass="22136">MDVVMDKDVFHKHKPCMIDMDVLMHKDVFHKHKPCIIDMDIVMRKDVFHKHKPCIIDMDIVMHKDVFHKHKPCIIDIDRVMHKDVFHKHKPCIINGLQLVTTYRRDILKSSPKSAFASSIINSLYSSSLHLGYLSTNVPPQSIVESTVFRQQRVSIYAQSNTVHLILQSCVTSGLLSDHTRKHLVSASFKTV</sequence>
<evidence type="ECO:0000313" key="1">
    <source>
        <dbReference type="EMBL" id="CAC5401485.1"/>
    </source>
</evidence>
<dbReference type="EMBL" id="CACVKT020006430">
    <property type="protein sequence ID" value="CAC5401485.1"/>
    <property type="molecule type" value="Genomic_DNA"/>
</dbReference>
<gene>
    <name evidence="1" type="ORF">MCOR_35565</name>
</gene>
<reference evidence="1 2" key="1">
    <citation type="submission" date="2020-06" db="EMBL/GenBank/DDBJ databases">
        <authorList>
            <person name="Li R."/>
            <person name="Bekaert M."/>
        </authorList>
    </citation>
    <scope>NUCLEOTIDE SEQUENCE [LARGE SCALE GENOMIC DNA]</scope>
    <source>
        <strain evidence="2">wild</strain>
    </source>
</reference>
<keyword evidence="2" id="KW-1185">Reference proteome</keyword>
<dbReference type="Proteomes" id="UP000507470">
    <property type="component" value="Unassembled WGS sequence"/>
</dbReference>